<sequence>MSNVASKDQRLAAFRLGETMCLCVTSNLDAVTPTPTELLIIPGTKPYFTGNARIGRDLVSYFHLPTFLGLSSAGQQEPNDDRTTTLILRDPLSSSIYGLQTDEIIDMIPVYELEDAAREEMVIPAKLTPYCVGVVSARSKKWALIHLDNIIRDPHFRAVEIPVQRP</sequence>
<evidence type="ECO:0008006" key="3">
    <source>
        <dbReference type="Google" id="ProtNLM"/>
    </source>
</evidence>
<dbReference type="EMBL" id="WOWR01000026">
    <property type="protein sequence ID" value="KAF0253389.1"/>
    <property type="molecule type" value="Genomic_DNA"/>
</dbReference>
<organism evidence="1 2">
    <name type="scientific">Pseudomonas putida</name>
    <name type="common">Arthrobacter siderocapsulatus</name>
    <dbReference type="NCBI Taxonomy" id="303"/>
    <lineage>
        <taxon>Bacteria</taxon>
        <taxon>Pseudomonadati</taxon>
        <taxon>Pseudomonadota</taxon>
        <taxon>Gammaproteobacteria</taxon>
        <taxon>Pseudomonadales</taxon>
        <taxon>Pseudomonadaceae</taxon>
        <taxon>Pseudomonas</taxon>
    </lineage>
</organism>
<evidence type="ECO:0000313" key="2">
    <source>
        <dbReference type="Proteomes" id="UP000442695"/>
    </source>
</evidence>
<gene>
    <name evidence="1" type="ORF">GN299_18315</name>
</gene>
<name>A0A7V8EEX0_PSEPU</name>
<proteinExistence type="predicted"/>
<dbReference type="Proteomes" id="UP000442695">
    <property type="component" value="Unassembled WGS sequence"/>
</dbReference>
<comment type="caution">
    <text evidence="1">The sequence shown here is derived from an EMBL/GenBank/DDBJ whole genome shotgun (WGS) entry which is preliminary data.</text>
</comment>
<reference evidence="1 2" key="1">
    <citation type="submission" date="2019-12" db="EMBL/GenBank/DDBJ databases">
        <authorList>
            <person name="Woiski C."/>
        </authorList>
    </citation>
    <scope>NUCLEOTIDE SEQUENCE [LARGE SCALE GENOMIC DNA]</scope>
    <source>
        <strain evidence="1 2">BOE100</strain>
    </source>
</reference>
<evidence type="ECO:0000313" key="1">
    <source>
        <dbReference type="EMBL" id="KAF0253389.1"/>
    </source>
</evidence>
<protein>
    <recommendedName>
        <fullName evidence="3">CheW-like domain-containing protein</fullName>
    </recommendedName>
</protein>
<dbReference type="GO" id="GO:0007165">
    <property type="term" value="P:signal transduction"/>
    <property type="evidence" value="ECO:0007669"/>
    <property type="project" value="InterPro"/>
</dbReference>
<dbReference type="SUPFAM" id="SSF50341">
    <property type="entry name" value="CheW-like"/>
    <property type="match status" value="1"/>
</dbReference>
<dbReference type="GO" id="GO:0006935">
    <property type="term" value="P:chemotaxis"/>
    <property type="evidence" value="ECO:0007669"/>
    <property type="project" value="InterPro"/>
</dbReference>
<dbReference type="InterPro" id="IPR036061">
    <property type="entry name" value="CheW-like_dom_sf"/>
</dbReference>
<dbReference type="RefSeq" id="WP_156859325.1">
    <property type="nucleotide sequence ID" value="NZ_WOWR01000026.1"/>
</dbReference>
<accession>A0A7V8EEX0</accession>
<dbReference type="AlphaFoldDB" id="A0A7V8EEX0"/>